<dbReference type="FunFam" id="3.30.420.40:FF:000136">
    <property type="entry name" value="Putative fructokinase"/>
    <property type="match status" value="1"/>
</dbReference>
<reference evidence="13 14" key="1">
    <citation type="submission" date="2018-08" db="EMBL/GenBank/DDBJ databases">
        <title>Murine metabolic-syndrome-specific gut microbial biobank.</title>
        <authorList>
            <person name="Liu C."/>
        </authorList>
    </citation>
    <scope>NUCLEOTIDE SEQUENCE [LARGE SCALE GENOMIC DNA]</scope>
    <source>
        <strain evidence="13 14">583</strain>
    </source>
</reference>
<keyword evidence="9" id="KW-0460">Magnesium</keyword>
<keyword evidence="14" id="KW-1185">Reference proteome</keyword>
<dbReference type="Gene3D" id="3.30.420.40">
    <property type="match status" value="2"/>
</dbReference>
<dbReference type="OrthoDB" id="9783435at2"/>
<dbReference type="PROSITE" id="PS01125">
    <property type="entry name" value="ROK"/>
    <property type="match status" value="1"/>
</dbReference>
<evidence type="ECO:0000256" key="3">
    <source>
        <dbReference type="ARBA" id="ARBA00022679"/>
    </source>
</evidence>
<dbReference type="InterPro" id="IPR000600">
    <property type="entry name" value="ROK"/>
</dbReference>
<gene>
    <name evidence="13" type="ORF">D3Z33_09750</name>
</gene>
<evidence type="ECO:0000256" key="5">
    <source>
        <dbReference type="ARBA" id="ARBA00022741"/>
    </source>
</evidence>
<dbReference type="RefSeq" id="WP_160197599.1">
    <property type="nucleotide sequence ID" value="NZ_QXXA01000010.1"/>
</dbReference>
<dbReference type="GO" id="GO:0005524">
    <property type="term" value="F:ATP binding"/>
    <property type="evidence" value="ECO:0007669"/>
    <property type="project" value="UniProtKB-KW"/>
</dbReference>
<comment type="similarity">
    <text evidence="2">Belongs to the ROK (NagC/XylR) family.</text>
</comment>
<comment type="caution">
    <text evidence="13">The sequence shown here is derived from an EMBL/GenBank/DDBJ whole genome shotgun (WGS) entry which is preliminary data.</text>
</comment>
<evidence type="ECO:0000256" key="11">
    <source>
        <dbReference type="ARBA" id="ARBA00038887"/>
    </source>
</evidence>
<keyword evidence="5" id="KW-0547">Nucleotide-binding</keyword>
<comment type="cofactor">
    <cofactor evidence="1">
        <name>Mg(2+)</name>
        <dbReference type="ChEBI" id="CHEBI:18420"/>
    </cofactor>
</comment>
<evidence type="ECO:0000256" key="6">
    <source>
        <dbReference type="ARBA" id="ARBA00022777"/>
    </source>
</evidence>
<keyword evidence="6" id="KW-0418">Kinase</keyword>
<dbReference type="InterPro" id="IPR043129">
    <property type="entry name" value="ATPase_NBD"/>
</dbReference>
<dbReference type="AlphaFoldDB" id="A0A845QYU0"/>
<dbReference type="FunFam" id="3.30.420.40:FF:000153">
    <property type="entry name" value="Putative fructokinase"/>
    <property type="match status" value="1"/>
</dbReference>
<dbReference type="InterPro" id="IPR051804">
    <property type="entry name" value="Carb_Metab_Reg_Kinase/Isom"/>
</dbReference>
<dbReference type="GO" id="GO:0046872">
    <property type="term" value="F:metal ion binding"/>
    <property type="evidence" value="ECO:0007669"/>
    <property type="project" value="UniProtKB-KW"/>
</dbReference>
<dbReference type="PANTHER" id="PTHR42742:SF3">
    <property type="entry name" value="FRUCTOKINASE"/>
    <property type="match status" value="1"/>
</dbReference>
<sequence>MLGSIEAGGTKFVCAVSDEEFNLIDKISFLTTDPKSILKEIFNFFDKYEDIKSIGIGSFGPININKNSDKYGYITSTPKTKWKNFNFLGEMKKHYNIPISWTTDVNAACLGEYYLGSAKGSNSCIYLTIGTGIGGGVIINGDFMEGFSHPEMGHILIKKHVKDKYEGFCPYHGDCLEGLTAGPSIEKRYGVSGKKLDKDHEVWKFISYYLAQALVNYTLIIRPEKIILGGGVMNQDHMLSLVKKEFKSLLSDYVEVPNIDDYIVKPSLKDNAGIIGGLVLASKECGYCGKTY</sequence>
<keyword evidence="3" id="KW-0808">Transferase</keyword>
<keyword evidence="4" id="KW-0479">Metal-binding</keyword>
<dbReference type="GO" id="GO:0008865">
    <property type="term" value="F:fructokinase activity"/>
    <property type="evidence" value="ECO:0007669"/>
    <property type="project" value="UniProtKB-EC"/>
</dbReference>
<evidence type="ECO:0000313" key="14">
    <source>
        <dbReference type="Proteomes" id="UP000467132"/>
    </source>
</evidence>
<evidence type="ECO:0000256" key="12">
    <source>
        <dbReference type="ARBA" id="ARBA00048451"/>
    </source>
</evidence>
<evidence type="ECO:0000256" key="7">
    <source>
        <dbReference type="ARBA" id="ARBA00022833"/>
    </source>
</evidence>
<protein>
    <recommendedName>
        <fullName evidence="11">fructokinase</fullName>
        <ecNumber evidence="11">2.7.1.4</ecNumber>
    </recommendedName>
</protein>
<comment type="catalytic activity">
    <reaction evidence="12">
        <text>D-fructose + ATP = D-fructose 6-phosphate + ADP + H(+)</text>
        <dbReference type="Rhea" id="RHEA:16125"/>
        <dbReference type="ChEBI" id="CHEBI:15378"/>
        <dbReference type="ChEBI" id="CHEBI:30616"/>
        <dbReference type="ChEBI" id="CHEBI:37721"/>
        <dbReference type="ChEBI" id="CHEBI:61527"/>
        <dbReference type="ChEBI" id="CHEBI:456216"/>
        <dbReference type="EC" id="2.7.1.4"/>
    </reaction>
</comment>
<keyword evidence="7" id="KW-0862">Zinc</keyword>
<keyword evidence="8" id="KW-0067">ATP-binding</keyword>
<proteinExistence type="inferred from homology"/>
<evidence type="ECO:0000256" key="9">
    <source>
        <dbReference type="ARBA" id="ARBA00022842"/>
    </source>
</evidence>
<dbReference type="Proteomes" id="UP000467132">
    <property type="component" value="Unassembled WGS sequence"/>
</dbReference>
<dbReference type="Pfam" id="PF00480">
    <property type="entry name" value="ROK"/>
    <property type="match status" value="1"/>
</dbReference>
<dbReference type="CDD" id="cd24067">
    <property type="entry name" value="ASKHA_NBD_ROK_BsFRK-like"/>
    <property type="match status" value="1"/>
</dbReference>
<evidence type="ECO:0000256" key="10">
    <source>
        <dbReference type="ARBA" id="ARBA00023277"/>
    </source>
</evidence>
<name>A0A845QYU0_9CLOT</name>
<accession>A0A845QYU0</accession>
<dbReference type="EMBL" id="QXXA01000010">
    <property type="protein sequence ID" value="NBI07134.1"/>
    <property type="molecule type" value="Genomic_DNA"/>
</dbReference>
<evidence type="ECO:0000256" key="1">
    <source>
        <dbReference type="ARBA" id="ARBA00001946"/>
    </source>
</evidence>
<evidence type="ECO:0000256" key="4">
    <source>
        <dbReference type="ARBA" id="ARBA00022723"/>
    </source>
</evidence>
<evidence type="ECO:0000313" key="13">
    <source>
        <dbReference type="EMBL" id="NBI07134.1"/>
    </source>
</evidence>
<dbReference type="PANTHER" id="PTHR42742">
    <property type="entry name" value="TRANSCRIPTIONAL REPRESSOR MPRA"/>
    <property type="match status" value="1"/>
</dbReference>
<keyword evidence="10" id="KW-0119">Carbohydrate metabolism</keyword>
<dbReference type="InterPro" id="IPR049874">
    <property type="entry name" value="ROK_cs"/>
</dbReference>
<evidence type="ECO:0000256" key="8">
    <source>
        <dbReference type="ARBA" id="ARBA00022840"/>
    </source>
</evidence>
<evidence type="ECO:0000256" key="2">
    <source>
        <dbReference type="ARBA" id="ARBA00006479"/>
    </source>
</evidence>
<dbReference type="EC" id="2.7.1.4" evidence="11"/>
<organism evidence="13 14">
    <name type="scientific">Senegalia massiliensis</name>
    <dbReference type="NCBI Taxonomy" id="1720316"/>
    <lineage>
        <taxon>Bacteria</taxon>
        <taxon>Bacillati</taxon>
        <taxon>Bacillota</taxon>
        <taxon>Clostridia</taxon>
        <taxon>Eubacteriales</taxon>
        <taxon>Clostridiaceae</taxon>
        <taxon>Senegalia</taxon>
    </lineage>
</organism>
<dbReference type="SUPFAM" id="SSF53067">
    <property type="entry name" value="Actin-like ATPase domain"/>
    <property type="match status" value="1"/>
</dbReference>